<organism evidence="2 3">
    <name type="scientific">Granulicella mallensis</name>
    <dbReference type="NCBI Taxonomy" id="940614"/>
    <lineage>
        <taxon>Bacteria</taxon>
        <taxon>Pseudomonadati</taxon>
        <taxon>Acidobacteriota</taxon>
        <taxon>Terriglobia</taxon>
        <taxon>Terriglobales</taxon>
        <taxon>Acidobacteriaceae</taxon>
        <taxon>Granulicella</taxon>
    </lineage>
</organism>
<protein>
    <submittedName>
        <fullName evidence="2">Ubiquinone/menaquinone biosynthesis C-methylase UbiE</fullName>
    </submittedName>
</protein>
<keyword evidence="2" id="KW-0489">Methyltransferase</keyword>
<evidence type="ECO:0000313" key="2">
    <source>
        <dbReference type="EMBL" id="MBB5063602.1"/>
    </source>
</evidence>
<feature type="domain" description="Methyltransferase" evidence="1">
    <location>
        <begin position="25"/>
        <end position="111"/>
    </location>
</feature>
<dbReference type="InterPro" id="IPR029063">
    <property type="entry name" value="SAM-dependent_MTases_sf"/>
</dbReference>
<name>A0A7W8E9B7_9BACT</name>
<keyword evidence="2" id="KW-0830">Ubiquinone</keyword>
<dbReference type="RefSeq" id="WP_184254907.1">
    <property type="nucleotide sequence ID" value="NZ_JACHIO010000007.1"/>
</dbReference>
<dbReference type="Proteomes" id="UP000584867">
    <property type="component" value="Unassembled WGS sequence"/>
</dbReference>
<evidence type="ECO:0000259" key="1">
    <source>
        <dbReference type="Pfam" id="PF13649"/>
    </source>
</evidence>
<dbReference type="SUPFAM" id="SSF53335">
    <property type="entry name" value="S-adenosyl-L-methionine-dependent methyltransferases"/>
    <property type="match status" value="1"/>
</dbReference>
<dbReference type="AlphaFoldDB" id="A0A7W8E9B7"/>
<dbReference type="Gene3D" id="3.40.50.150">
    <property type="entry name" value="Vaccinia Virus protein VP39"/>
    <property type="match status" value="1"/>
</dbReference>
<comment type="caution">
    <text evidence="2">The sequence shown here is derived from an EMBL/GenBank/DDBJ whole genome shotgun (WGS) entry which is preliminary data.</text>
</comment>
<sequence>MKISQATALIRTPLIEWSRPQSWCDLGCGSGTFTTALAQLLAPGSTIHAVDLDQRALERIPNQYDGVEIRKILGDLQSPSLRLPSVDGILMANSLHFIQEQHLFLRRLLSVTDRFLIVEYERSRPNPWGPYPIGFKRLRELFRESGVERVERLATHPSRFGGTMYSAFAEQSRA</sequence>
<dbReference type="InterPro" id="IPR041698">
    <property type="entry name" value="Methyltransf_25"/>
</dbReference>
<dbReference type="GO" id="GO:0008168">
    <property type="term" value="F:methyltransferase activity"/>
    <property type="evidence" value="ECO:0007669"/>
    <property type="project" value="UniProtKB-KW"/>
</dbReference>
<accession>A0A7W8E9B7</accession>
<dbReference type="CDD" id="cd02440">
    <property type="entry name" value="AdoMet_MTases"/>
    <property type="match status" value="1"/>
</dbReference>
<keyword evidence="2" id="KW-0808">Transferase</keyword>
<gene>
    <name evidence="2" type="ORF">HDF15_001947</name>
</gene>
<dbReference type="GO" id="GO:0032259">
    <property type="term" value="P:methylation"/>
    <property type="evidence" value="ECO:0007669"/>
    <property type="project" value="UniProtKB-KW"/>
</dbReference>
<evidence type="ECO:0000313" key="3">
    <source>
        <dbReference type="Proteomes" id="UP000584867"/>
    </source>
</evidence>
<dbReference type="EMBL" id="JACHIO010000007">
    <property type="protein sequence ID" value="MBB5063602.1"/>
    <property type="molecule type" value="Genomic_DNA"/>
</dbReference>
<reference evidence="2 3" key="1">
    <citation type="submission" date="2020-08" db="EMBL/GenBank/DDBJ databases">
        <title>Genomic Encyclopedia of Type Strains, Phase IV (KMG-V): Genome sequencing to study the core and pangenomes of soil and plant-associated prokaryotes.</title>
        <authorList>
            <person name="Whitman W."/>
        </authorList>
    </citation>
    <scope>NUCLEOTIDE SEQUENCE [LARGE SCALE GENOMIC DNA]</scope>
    <source>
        <strain evidence="2 3">X5P3</strain>
    </source>
</reference>
<proteinExistence type="predicted"/>
<dbReference type="Pfam" id="PF13649">
    <property type="entry name" value="Methyltransf_25"/>
    <property type="match status" value="1"/>
</dbReference>